<reference evidence="1" key="1">
    <citation type="journal article" date="2015" name="Nature">
        <title>Complex archaea that bridge the gap between prokaryotes and eukaryotes.</title>
        <authorList>
            <person name="Spang A."/>
            <person name="Saw J.H."/>
            <person name="Jorgensen S.L."/>
            <person name="Zaremba-Niedzwiedzka K."/>
            <person name="Martijn J."/>
            <person name="Lind A.E."/>
            <person name="van Eijk R."/>
            <person name="Schleper C."/>
            <person name="Guy L."/>
            <person name="Ettema T.J."/>
        </authorList>
    </citation>
    <scope>NUCLEOTIDE SEQUENCE</scope>
</reference>
<proteinExistence type="predicted"/>
<dbReference type="AlphaFoldDB" id="A0A0F9M246"/>
<dbReference type="EMBL" id="LAZR01005260">
    <property type="protein sequence ID" value="KKN01440.1"/>
    <property type="molecule type" value="Genomic_DNA"/>
</dbReference>
<accession>A0A0F9M246</accession>
<comment type="caution">
    <text evidence="1">The sequence shown here is derived from an EMBL/GenBank/DDBJ whole genome shotgun (WGS) entry which is preliminary data.</text>
</comment>
<protein>
    <submittedName>
        <fullName evidence="1">Uncharacterized protein</fullName>
    </submittedName>
</protein>
<sequence length="85" mass="9782">MTHRVVSEKERFIGLWRKEFGCTSEGLCWCDTCVRLSLLHDWLLDNISTQITNLVGPTLKGAITKNSVGKEILPSFMKNWLKEEE</sequence>
<organism evidence="1">
    <name type="scientific">marine sediment metagenome</name>
    <dbReference type="NCBI Taxonomy" id="412755"/>
    <lineage>
        <taxon>unclassified sequences</taxon>
        <taxon>metagenomes</taxon>
        <taxon>ecological metagenomes</taxon>
    </lineage>
</organism>
<name>A0A0F9M246_9ZZZZ</name>
<evidence type="ECO:0000313" key="1">
    <source>
        <dbReference type="EMBL" id="KKN01440.1"/>
    </source>
</evidence>
<gene>
    <name evidence="1" type="ORF">LCGC14_1127660</name>
</gene>